<dbReference type="EMBL" id="CP114066">
    <property type="protein sequence ID" value="WAT20475.1"/>
    <property type="molecule type" value="Genomic_DNA"/>
</dbReference>
<dbReference type="InterPro" id="IPR018649">
    <property type="entry name" value="SHOCT"/>
</dbReference>
<feature type="domain" description="DUF4429" evidence="2">
    <location>
        <begin position="198"/>
        <end position="281"/>
    </location>
</feature>
<protein>
    <submittedName>
        <fullName evidence="3">SHOCT domain-containing protein</fullName>
    </submittedName>
</protein>
<evidence type="ECO:0000313" key="3">
    <source>
        <dbReference type="EMBL" id="WAT20475.1"/>
    </source>
</evidence>
<reference evidence="3" key="1">
    <citation type="submission" date="2022-12" db="EMBL/GenBank/DDBJ databases">
        <title>Genomic of Bacillus halotolerans.</title>
        <authorList>
            <person name="Xu G."/>
            <person name="Ding Y."/>
        </authorList>
    </citation>
    <scope>NUCLEOTIDE SEQUENCE</scope>
    <source>
        <strain evidence="3">B13</strain>
    </source>
</reference>
<sequence>MAFLFENGEVYNCLLKKQSKAPKNFVKTYEAVKPLLDEKNKSIIEVATGHLRHPETPSQPFGLFILTEDTVYFGFLKKKEPTLKEWLFDSIFEIDSTKKALTGYRIDCKASDAEFTVANISVGDPEAFVKYLKPRIEGNEERFATQKEKAIEEIKTEVHTSNEPVLTENKLLNEPTLRQENKADKKEYYFKTNKTTITLDGNFVRMTRKGVINAVTRGFSGEKSYRISELSGVQIKKPGLVTSGYFQFLTPSANETKGLWEATQDDNTFNFGPDELPMVLEIQKYIEEHQSAPAQSAATVAPTAAPSISVADELKKYKELLDMDAITQEEYELKKKQLLNL</sequence>
<gene>
    <name evidence="3" type="ORF">O0R52_16120</name>
</gene>
<dbReference type="Pfam" id="PF14472">
    <property type="entry name" value="DUF4429"/>
    <property type="match status" value="1"/>
</dbReference>
<feature type="domain" description="SHOCT" evidence="1">
    <location>
        <begin position="312"/>
        <end position="339"/>
    </location>
</feature>
<evidence type="ECO:0000313" key="4">
    <source>
        <dbReference type="Proteomes" id="UP001164713"/>
    </source>
</evidence>
<name>A0ABY7HZQ4_9BACI</name>
<keyword evidence="4" id="KW-1185">Reference proteome</keyword>
<dbReference type="Proteomes" id="UP001164713">
    <property type="component" value="Chromosome"/>
</dbReference>
<proteinExistence type="predicted"/>
<accession>A0ABY7HZQ4</accession>
<organism evidence="3 4">
    <name type="scientific">Bacillus halotolerans</name>
    <dbReference type="NCBI Taxonomy" id="260554"/>
    <lineage>
        <taxon>Bacteria</taxon>
        <taxon>Bacillati</taxon>
        <taxon>Bacillota</taxon>
        <taxon>Bacilli</taxon>
        <taxon>Bacillales</taxon>
        <taxon>Bacillaceae</taxon>
        <taxon>Bacillus</taxon>
    </lineage>
</organism>
<dbReference type="Pfam" id="PF09851">
    <property type="entry name" value="SHOCT"/>
    <property type="match status" value="1"/>
</dbReference>
<dbReference type="RefSeq" id="WP_269107360.1">
    <property type="nucleotide sequence ID" value="NZ_CP114066.1"/>
</dbReference>
<evidence type="ECO:0000259" key="1">
    <source>
        <dbReference type="Pfam" id="PF09851"/>
    </source>
</evidence>
<evidence type="ECO:0000259" key="2">
    <source>
        <dbReference type="Pfam" id="PF14472"/>
    </source>
</evidence>
<dbReference type="InterPro" id="IPR027860">
    <property type="entry name" value="DUF4429"/>
</dbReference>